<protein>
    <submittedName>
        <fullName evidence="1">Uncharacterized protein</fullName>
    </submittedName>
</protein>
<dbReference type="EMBL" id="VTAW01000018">
    <property type="protein sequence ID" value="TYT61434.1"/>
    <property type="molecule type" value="Genomic_DNA"/>
</dbReference>
<dbReference type="AlphaFoldDB" id="A0A5D5AJT3"/>
<evidence type="ECO:0000313" key="2">
    <source>
        <dbReference type="Proteomes" id="UP000324104"/>
    </source>
</evidence>
<sequence>MPVDRLIPAFLQRDDDAPNEDAVLHECRHCGSKFDEPVSQCPVCDSTEIATYEFPDDSSNEDESPGEEP</sequence>
<dbReference type="Proteomes" id="UP000324104">
    <property type="component" value="Unassembled WGS sequence"/>
</dbReference>
<gene>
    <name evidence="1" type="ORF">FYC77_13815</name>
</gene>
<proteinExistence type="predicted"/>
<reference evidence="1 2" key="1">
    <citation type="submission" date="2019-08" db="EMBL/GenBank/DDBJ databases">
        <title>Archaea genome.</title>
        <authorList>
            <person name="Kajale S."/>
            <person name="Shouche Y."/>
            <person name="Deshpande N."/>
            <person name="Sharma A."/>
        </authorList>
    </citation>
    <scope>NUCLEOTIDE SEQUENCE [LARGE SCALE GENOMIC DNA]</scope>
    <source>
        <strain evidence="1 2">ESP3B_9</strain>
    </source>
</reference>
<comment type="caution">
    <text evidence="1">The sequence shown here is derived from an EMBL/GenBank/DDBJ whole genome shotgun (WGS) entry which is preliminary data.</text>
</comment>
<name>A0A5D5AJT3_9EURY</name>
<accession>A0A5D5AJT3</accession>
<dbReference type="RefSeq" id="WP_149082080.1">
    <property type="nucleotide sequence ID" value="NZ_VTAW01000018.1"/>
</dbReference>
<keyword evidence="2" id="KW-1185">Reference proteome</keyword>
<organism evidence="1 2">
    <name type="scientific">Natrialba swarupiae</name>
    <dbReference type="NCBI Taxonomy" id="2448032"/>
    <lineage>
        <taxon>Archaea</taxon>
        <taxon>Methanobacteriati</taxon>
        <taxon>Methanobacteriota</taxon>
        <taxon>Stenosarchaea group</taxon>
        <taxon>Halobacteria</taxon>
        <taxon>Halobacteriales</taxon>
        <taxon>Natrialbaceae</taxon>
        <taxon>Natrialba</taxon>
    </lineage>
</organism>
<evidence type="ECO:0000313" key="1">
    <source>
        <dbReference type="EMBL" id="TYT61434.1"/>
    </source>
</evidence>